<organism evidence="2 3">
    <name type="scientific">Dreissena polymorpha</name>
    <name type="common">Zebra mussel</name>
    <name type="synonym">Mytilus polymorpha</name>
    <dbReference type="NCBI Taxonomy" id="45954"/>
    <lineage>
        <taxon>Eukaryota</taxon>
        <taxon>Metazoa</taxon>
        <taxon>Spiralia</taxon>
        <taxon>Lophotrochozoa</taxon>
        <taxon>Mollusca</taxon>
        <taxon>Bivalvia</taxon>
        <taxon>Autobranchia</taxon>
        <taxon>Heteroconchia</taxon>
        <taxon>Euheterodonta</taxon>
        <taxon>Imparidentia</taxon>
        <taxon>Neoheterodontei</taxon>
        <taxon>Myida</taxon>
        <taxon>Dreissenoidea</taxon>
        <taxon>Dreissenidae</taxon>
        <taxon>Dreissena</taxon>
    </lineage>
</organism>
<reference evidence="2" key="2">
    <citation type="submission" date="2020-11" db="EMBL/GenBank/DDBJ databases">
        <authorList>
            <person name="McCartney M.A."/>
            <person name="Auch B."/>
            <person name="Kono T."/>
            <person name="Mallez S."/>
            <person name="Becker A."/>
            <person name="Gohl D.M."/>
            <person name="Silverstein K.A.T."/>
            <person name="Koren S."/>
            <person name="Bechman K.B."/>
            <person name="Herman A."/>
            <person name="Abrahante J.E."/>
            <person name="Garbe J."/>
        </authorList>
    </citation>
    <scope>NUCLEOTIDE SEQUENCE</scope>
    <source>
        <strain evidence="2">Duluth1</strain>
        <tissue evidence="2">Whole animal</tissue>
    </source>
</reference>
<reference evidence="2" key="1">
    <citation type="journal article" date="2019" name="bioRxiv">
        <title>The Genome of the Zebra Mussel, Dreissena polymorpha: A Resource for Invasive Species Research.</title>
        <authorList>
            <person name="McCartney M.A."/>
            <person name="Auch B."/>
            <person name="Kono T."/>
            <person name="Mallez S."/>
            <person name="Zhang Y."/>
            <person name="Obille A."/>
            <person name="Becker A."/>
            <person name="Abrahante J.E."/>
            <person name="Garbe J."/>
            <person name="Badalamenti J.P."/>
            <person name="Herman A."/>
            <person name="Mangelson H."/>
            <person name="Liachko I."/>
            <person name="Sullivan S."/>
            <person name="Sone E.D."/>
            <person name="Koren S."/>
            <person name="Silverstein K.A.T."/>
            <person name="Beckman K.B."/>
            <person name="Gohl D.M."/>
        </authorList>
    </citation>
    <scope>NUCLEOTIDE SEQUENCE</scope>
    <source>
        <strain evidence="2">Duluth1</strain>
        <tissue evidence="2">Whole animal</tissue>
    </source>
</reference>
<protein>
    <submittedName>
        <fullName evidence="2">Uncharacterized protein</fullName>
    </submittedName>
</protein>
<dbReference type="EMBL" id="JAIWYP010000005">
    <property type="protein sequence ID" value="KAH3828547.1"/>
    <property type="molecule type" value="Genomic_DNA"/>
</dbReference>
<proteinExistence type="predicted"/>
<evidence type="ECO:0000256" key="1">
    <source>
        <dbReference type="SAM" id="MobiDB-lite"/>
    </source>
</evidence>
<feature type="region of interest" description="Disordered" evidence="1">
    <location>
        <begin position="1"/>
        <end position="40"/>
    </location>
</feature>
<comment type="caution">
    <text evidence="2">The sequence shown here is derived from an EMBL/GenBank/DDBJ whole genome shotgun (WGS) entry which is preliminary data.</text>
</comment>
<dbReference type="AlphaFoldDB" id="A0A9D4K1D2"/>
<keyword evidence="3" id="KW-1185">Reference proteome</keyword>
<gene>
    <name evidence="2" type="ORF">DPMN_130528</name>
</gene>
<evidence type="ECO:0000313" key="2">
    <source>
        <dbReference type="EMBL" id="KAH3828547.1"/>
    </source>
</evidence>
<dbReference type="Proteomes" id="UP000828390">
    <property type="component" value="Unassembled WGS sequence"/>
</dbReference>
<evidence type="ECO:0000313" key="3">
    <source>
        <dbReference type="Proteomes" id="UP000828390"/>
    </source>
</evidence>
<sequence length="73" mass="8366">MIKRLMLTNHTSNKRKTVLPENHPRSCPSTPHDGPPGTSQEVYSWNQMIELKTWEPSLPLHARPSPTIRPGRK</sequence>
<name>A0A9D4K1D2_DREPO</name>
<accession>A0A9D4K1D2</accession>